<sequence length="313" mass="36515">LLQLYSSAYTHLYQKSQSVKQPGVGFRNMGNTCFMNTTLQAIINTPRIHDIFTRDVFLKYVNEKNKFGTRGMISAVFSALVDLYFSGKVTVITPEIFLTTFANEVNRQLADRRQHDAQEFQIYLMDALHEDTNRVQIRKPFEQNYDALDMVGHARDYEMKLSQFASSPVADLFNLRTVSIVKCSICETSSATFEDQAQISLELEDNTFVRLDDCLKRHFKKELLQNDSRWNCPKCKRPQVASRQTSIWRMPKTLVIHFKRFSQYGNEYVKNDTNVHFDIDSLRLDHYLQESAPQQKCFFSLYAVTVCTFFKTF</sequence>
<dbReference type="Proteomes" id="UP000887579">
    <property type="component" value="Unplaced"/>
</dbReference>
<accession>A0AC34GB75</accession>
<evidence type="ECO:0000313" key="1">
    <source>
        <dbReference type="Proteomes" id="UP000887579"/>
    </source>
</evidence>
<dbReference type="WBParaSite" id="ES5_v2.g26912.t1">
    <property type="protein sequence ID" value="ES5_v2.g26912.t1"/>
    <property type="gene ID" value="ES5_v2.g26912"/>
</dbReference>
<protein>
    <submittedName>
        <fullName evidence="2">USP domain-containing protein</fullName>
    </submittedName>
</protein>
<organism evidence="1 2">
    <name type="scientific">Panagrolaimus sp. ES5</name>
    <dbReference type="NCBI Taxonomy" id="591445"/>
    <lineage>
        <taxon>Eukaryota</taxon>
        <taxon>Metazoa</taxon>
        <taxon>Ecdysozoa</taxon>
        <taxon>Nematoda</taxon>
        <taxon>Chromadorea</taxon>
        <taxon>Rhabditida</taxon>
        <taxon>Tylenchina</taxon>
        <taxon>Panagrolaimomorpha</taxon>
        <taxon>Panagrolaimoidea</taxon>
        <taxon>Panagrolaimidae</taxon>
        <taxon>Panagrolaimus</taxon>
    </lineage>
</organism>
<evidence type="ECO:0000313" key="2">
    <source>
        <dbReference type="WBParaSite" id="ES5_v2.g26912.t1"/>
    </source>
</evidence>
<proteinExistence type="predicted"/>
<name>A0AC34GB75_9BILA</name>
<reference evidence="2" key="1">
    <citation type="submission" date="2022-11" db="UniProtKB">
        <authorList>
            <consortium name="WormBaseParasite"/>
        </authorList>
    </citation>
    <scope>IDENTIFICATION</scope>
</reference>